<accession>A0A2R5G6C0</accession>
<dbReference type="InterPro" id="IPR014001">
    <property type="entry name" value="Helicase_ATP-bd"/>
</dbReference>
<dbReference type="EMBL" id="BEYU01000022">
    <property type="protein sequence ID" value="GBG26586.1"/>
    <property type="molecule type" value="Genomic_DNA"/>
</dbReference>
<evidence type="ECO:0000256" key="2">
    <source>
        <dbReference type="ARBA" id="ARBA00022801"/>
    </source>
</evidence>
<dbReference type="GO" id="GO:0008094">
    <property type="term" value="F:ATP-dependent activity, acting on DNA"/>
    <property type="evidence" value="ECO:0007669"/>
    <property type="project" value="TreeGrafter"/>
</dbReference>
<gene>
    <name evidence="6" type="ORF">FCC1311_028072</name>
</gene>
<dbReference type="Gene3D" id="3.40.50.10810">
    <property type="entry name" value="Tandem AAA-ATPase domain"/>
    <property type="match status" value="1"/>
</dbReference>
<dbReference type="SMART" id="SM00487">
    <property type="entry name" value="DEXDc"/>
    <property type="match status" value="1"/>
</dbReference>
<dbReference type="GO" id="GO:0016787">
    <property type="term" value="F:hydrolase activity"/>
    <property type="evidence" value="ECO:0007669"/>
    <property type="project" value="UniProtKB-KW"/>
</dbReference>
<dbReference type="PANTHER" id="PTHR45626">
    <property type="entry name" value="TRANSCRIPTION TERMINATION FACTOR 2-RELATED"/>
    <property type="match status" value="1"/>
</dbReference>
<evidence type="ECO:0000259" key="5">
    <source>
        <dbReference type="SMART" id="SM00487"/>
    </source>
</evidence>
<dbReference type="GO" id="GO:0006281">
    <property type="term" value="P:DNA repair"/>
    <property type="evidence" value="ECO:0007669"/>
    <property type="project" value="TreeGrafter"/>
</dbReference>
<proteinExistence type="predicted"/>
<feature type="compositionally biased region" description="Basic residues" evidence="4">
    <location>
        <begin position="1366"/>
        <end position="1376"/>
    </location>
</feature>
<evidence type="ECO:0000256" key="1">
    <source>
        <dbReference type="ARBA" id="ARBA00022741"/>
    </source>
</evidence>
<evidence type="ECO:0000313" key="6">
    <source>
        <dbReference type="EMBL" id="GBG26586.1"/>
    </source>
</evidence>
<feature type="domain" description="Helicase ATP-binding" evidence="5">
    <location>
        <begin position="391"/>
        <end position="779"/>
    </location>
</feature>
<dbReference type="InterPro" id="IPR050628">
    <property type="entry name" value="SNF2_RAD54_helicase_TF"/>
</dbReference>
<evidence type="ECO:0000313" key="7">
    <source>
        <dbReference type="Proteomes" id="UP000241890"/>
    </source>
</evidence>
<keyword evidence="2" id="KW-0378">Hydrolase</keyword>
<dbReference type="Gene3D" id="3.40.50.300">
    <property type="entry name" value="P-loop containing nucleotide triphosphate hydrolases"/>
    <property type="match status" value="1"/>
</dbReference>
<sequence length="1376" mass="151932">MAAAPAATTAACAEVQVEARVALASHEAIAAARAEVSARLRWESYDTTTGRLTCELGESETTCDDAAPWDLVEALARLTRDDQVELHVEARITDVKANGDNKAQAVVEASSKPSSSTSSSSSSSSSSAVALQRADVDKEKSKASCRVRFALRVSASIEAGQRLDGPSSQALATVSMRATPEVGRLMPIESFDSRTQKLAGDGHGLDEDAFRLASLYRESHLLTTGRKIGEGGLGSLDSLSRTKQGERVVQPLANASQRAAQALMRIEYDVQEHFLKADDVSKKGGRTHLFRLTQYQLELVASFLDVSSVRNLRRCCQYLRFAYCTQIPGLRVPLYSHQKHALRWMDRQETRGRRRGELEAVGVRAAAVASLPGPVRRLCEYPDLRWVHPGLAASPQKAEKTSVPLVVHRRSGRVMEFHAPSRPPTAPPLMGGMLCDEPGLGKTVTMLALILRTAGLEPPALPTGADNQDQALLAAVEMEQVWTRIDSASKRHLAHELLAALTSVAEGETVSSLPSVCRHACVLSTQALASQSAFLIQSSTFGELLQTFRDNVTRVRNWFPRIDTDARCSAWQTVEAALCDALHGTVVAMQERYSGDGRAQRKCRGRNAQEAIKHASAPESLVPSSTTLVVVPKTLLQHWRAQVALHVDPAFLVRDSCARTTGIKVDANSLFFFDDDTSRELPPPEVLARYVAVFTTVPRLTREEKDEAWKSSLCRVLWLRIVVDEGHALGSCMQTMYGSFLGRVKAQRRWVMTGTPAKETSLGDGLRTILGTLRFLKVSPYGRAGGANEWSSLIARAMERRMGVGVAQLVAVLSDIMMRHTKVDVAELPPLVLRSVAVELTNEERESYNAIVAFGRSNIALTSAGRAAYDISLLNPANQRMARQLVENLRLSCSGGGSMGATLTRKSWMETRTLLEERHGASPAQIREANEFTIRVSRGQMTACQAPGCSHVYRIVLMTPCVHYMCVECFERECVKPDRYACLHCSQTFSVNQFAALQPGFELYWRKDPAGILARASSKAQYIVRMVAQLRKEMGRTFKCILYSQFQQVRNLLGHELIISFGSDAVCEYADAGRHRDTELRKFTHNESHLWECALCGHENDAVWPRCQQHFLTLVNENDESDVEENVAQTSLSEWFIGKEWTLLERVRDLWRPSGQPFATLQPRTRMVTKDTRCTGKAKQGHWRVRSDLNCSILLLSRDGSVGLDLSMATHIFLVDKIWDNAVMDQVVSRAWRLGTRAPQIVVEELFSKETVEELMYDWRGDGSRALEAVNAEAEAFLEATGASTLSKSKSKSKKKMTKAGRASAAMAKDQSKLRFLLENMRVLDAPSADVDKSSGLASGDTSKDQESLATDVAEKSDEQNNGPAPKRRRVRFAEV</sequence>
<feature type="compositionally biased region" description="Low complexity" evidence="4">
    <location>
        <begin position="110"/>
        <end position="127"/>
    </location>
</feature>
<dbReference type="Proteomes" id="UP000241890">
    <property type="component" value="Unassembled WGS sequence"/>
</dbReference>
<feature type="compositionally biased region" description="Basic and acidic residues" evidence="4">
    <location>
        <begin position="1342"/>
        <end position="1359"/>
    </location>
</feature>
<feature type="region of interest" description="Disordered" evidence="4">
    <location>
        <begin position="103"/>
        <end position="128"/>
    </location>
</feature>
<reference evidence="6 7" key="1">
    <citation type="submission" date="2017-12" db="EMBL/GenBank/DDBJ databases">
        <title>Sequencing, de novo assembly and annotation of complete genome of a new Thraustochytrid species, strain FCC1311.</title>
        <authorList>
            <person name="Sedici K."/>
            <person name="Godart F."/>
            <person name="Aiese Cigliano R."/>
            <person name="Sanseverino W."/>
            <person name="Barakat M."/>
            <person name="Ortet P."/>
            <person name="Marechal E."/>
            <person name="Cagnac O."/>
            <person name="Amato A."/>
        </authorList>
    </citation>
    <scope>NUCLEOTIDE SEQUENCE [LARGE SCALE GENOMIC DNA]</scope>
</reference>
<keyword evidence="3" id="KW-0067">ATP-binding</keyword>
<dbReference type="InParanoid" id="A0A2R5G6C0"/>
<evidence type="ECO:0000256" key="3">
    <source>
        <dbReference type="ARBA" id="ARBA00022840"/>
    </source>
</evidence>
<feature type="region of interest" description="Disordered" evidence="4">
    <location>
        <begin position="1328"/>
        <end position="1376"/>
    </location>
</feature>
<dbReference type="OrthoDB" id="448448at2759"/>
<protein>
    <submittedName>
        <fullName evidence="6">DNA repair protein RAD5</fullName>
    </submittedName>
</protein>
<dbReference type="GO" id="GO:0005524">
    <property type="term" value="F:ATP binding"/>
    <property type="evidence" value="ECO:0007669"/>
    <property type="project" value="UniProtKB-KW"/>
</dbReference>
<dbReference type="CDD" id="cd16449">
    <property type="entry name" value="RING-HC"/>
    <property type="match status" value="1"/>
</dbReference>
<dbReference type="InterPro" id="IPR000330">
    <property type="entry name" value="SNF2_N"/>
</dbReference>
<dbReference type="SUPFAM" id="SSF52540">
    <property type="entry name" value="P-loop containing nucleoside triphosphate hydrolases"/>
    <property type="match status" value="2"/>
</dbReference>
<evidence type="ECO:0000256" key="4">
    <source>
        <dbReference type="SAM" id="MobiDB-lite"/>
    </source>
</evidence>
<dbReference type="InterPro" id="IPR027417">
    <property type="entry name" value="P-loop_NTPase"/>
</dbReference>
<comment type="caution">
    <text evidence="6">The sequence shown here is derived from an EMBL/GenBank/DDBJ whole genome shotgun (WGS) entry which is preliminary data.</text>
</comment>
<name>A0A2R5G6C0_9STRA</name>
<dbReference type="Pfam" id="PF00176">
    <property type="entry name" value="SNF2-rel_dom"/>
    <property type="match status" value="1"/>
</dbReference>
<dbReference type="GO" id="GO:0005634">
    <property type="term" value="C:nucleus"/>
    <property type="evidence" value="ECO:0007669"/>
    <property type="project" value="TreeGrafter"/>
</dbReference>
<dbReference type="PANTHER" id="PTHR45626:SF14">
    <property type="entry name" value="ATP-DEPENDENT DNA HELICASE (EUROFUNG)"/>
    <property type="match status" value="1"/>
</dbReference>
<organism evidence="6 7">
    <name type="scientific">Hondaea fermentalgiana</name>
    <dbReference type="NCBI Taxonomy" id="2315210"/>
    <lineage>
        <taxon>Eukaryota</taxon>
        <taxon>Sar</taxon>
        <taxon>Stramenopiles</taxon>
        <taxon>Bigyra</taxon>
        <taxon>Labyrinthulomycetes</taxon>
        <taxon>Thraustochytrida</taxon>
        <taxon>Thraustochytriidae</taxon>
        <taxon>Hondaea</taxon>
    </lineage>
</organism>
<dbReference type="InterPro" id="IPR038718">
    <property type="entry name" value="SNF2-like_sf"/>
</dbReference>
<keyword evidence="7" id="KW-1185">Reference proteome</keyword>
<keyword evidence="1" id="KW-0547">Nucleotide-binding</keyword>